<dbReference type="EMBL" id="JBHMAS010000045">
    <property type="protein sequence ID" value="MFB9781404.1"/>
    <property type="molecule type" value="Genomic_DNA"/>
</dbReference>
<comment type="caution">
    <text evidence="1">The sequence shown here is derived from an EMBL/GenBank/DDBJ whole genome shotgun (WGS) entry which is preliminary data.</text>
</comment>
<name>A0ABV5XG79_9NOCA</name>
<accession>A0ABV5XG79</accession>
<evidence type="ECO:0000313" key="2">
    <source>
        <dbReference type="Proteomes" id="UP001589587"/>
    </source>
</evidence>
<sequence length="77" mass="8282">ARSTDRCSHLMSVDRPNFALVADTAGACPPTETLLVLSVGGPLTTSFLNVRQAPTGLLAGPGRRLTPPHYIWFQFCL</sequence>
<gene>
    <name evidence="1" type="ORF">ACFFQ6_17060</name>
</gene>
<protein>
    <submittedName>
        <fullName evidence="1">Uncharacterized protein</fullName>
    </submittedName>
</protein>
<dbReference type="RefSeq" id="WP_378375072.1">
    <property type="nucleotide sequence ID" value="NZ_JBHMAS010000045.1"/>
</dbReference>
<feature type="non-terminal residue" evidence="1">
    <location>
        <position position="1"/>
    </location>
</feature>
<evidence type="ECO:0000313" key="1">
    <source>
        <dbReference type="EMBL" id="MFB9781404.1"/>
    </source>
</evidence>
<reference evidence="1 2" key="1">
    <citation type="submission" date="2024-09" db="EMBL/GenBank/DDBJ databases">
        <authorList>
            <person name="Sun Q."/>
            <person name="Mori K."/>
        </authorList>
    </citation>
    <scope>NUCLEOTIDE SEQUENCE [LARGE SCALE GENOMIC DNA]</scope>
    <source>
        <strain evidence="1 2">JCM 11411</strain>
    </source>
</reference>
<organism evidence="1 2">
    <name type="scientific">Rhodococcus baikonurensis</name>
    <dbReference type="NCBI Taxonomy" id="172041"/>
    <lineage>
        <taxon>Bacteria</taxon>
        <taxon>Bacillati</taxon>
        <taxon>Actinomycetota</taxon>
        <taxon>Actinomycetes</taxon>
        <taxon>Mycobacteriales</taxon>
        <taxon>Nocardiaceae</taxon>
        <taxon>Rhodococcus</taxon>
        <taxon>Rhodococcus erythropolis group</taxon>
    </lineage>
</organism>
<dbReference type="Proteomes" id="UP001589587">
    <property type="component" value="Unassembled WGS sequence"/>
</dbReference>
<proteinExistence type="predicted"/>
<keyword evidence="2" id="KW-1185">Reference proteome</keyword>